<sequence length="612" mass="70047">MQESKDKIKNRMIRNAAKVWGFPEPQSESSFDPLVSLLLGSCAFELEKISKEINNSESRIIERLINILTPQPITSPHPAYAIAYAKPSKKSAKVLPGFQFYADIKVSNQSEIKTKEKQIFFSPTGTFGLTDGRVRYLAGHKRMYEYVEDQYKDIVTEKFKSPLPPTSIFIGLELNEKQRNITLFFDLISDHLKQFFFDGLEACNWKMGNVYVDAEKGLSDLGKRDHDVYQMIDREHDLSSKIASHVNRFFDRQFVTLKLQGIEETVDMEHTKLPEALATSIDENELSNLSETITWIEVQFTTPISDELLENLSCSLNCFPIINRKQNEFTGSTRELINIIPLQTEDVFFDLESVTNANEESYKIRYFESQANISKGSALLRLDGVGRFDSRRAMEYLEYLLELMKEESAAFNVIGSDMISSNLKELNQAIARLEKKIEDVQLEKGDTAYLMLKPQDGDRQVFVEFWSTSCSSANNIRMGTMLKVYKGDDLDYNATRLITTTTGGKEKPNTEERINTCRRSLQSGERVVTREDIKALCYEHFSDTIAGVKIEKGIKKGTTKSEGFVRTIDTHVQLKKGLVMSPTEQNTFRQKLVVLLETRSTNMFPYRVFFDD</sequence>
<feature type="coiled-coil region" evidence="1">
    <location>
        <begin position="416"/>
        <end position="443"/>
    </location>
</feature>
<reference evidence="2 3" key="1">
    <citation type="submission" date="2024-07" db="EMBL/GenBank/DDBJ databases">
        <title>The genome sequence of type strain Sediminicola luteus GDMCC 1.2596T.</title>
        <authorList>
            <person name="Liu Y."/>
        </authorList>
    </citation>
    <scope>NUCLEOTIDE SEQUENCE [LARGE SCALE GENOMIC DNA]</scope>
    <source>
        <strain evidence="2 3">GDMCC 1.2596</strain>
    </source>
</reference>
<name>A0ABV2TYH0_9FLAO</name>
<accession>A0ABV2TYH0</accession>
<dbReference type="Proteomes" id="UP001549773">
    <property type="component" value="Unassembled WGS sequence"/>
</dbReference>
<organism evidence="2 3">
    <name type="scientific">Sediminicola luteus</name>
    <dbReference type="NCBI Taxonomy" id="319238"/>
    <lineage>
        <taxon>Bacteria</taxon>
        <taxon>Pseudomonadati</taxon>
        <taxon>Bacteroidota</taxon>
        <taxon>Flavobacteriia</taxon>
        <taxon>Flavobacteriales</taxon>
        <taxon>Flavobacteriaceae</taxon>
        <taxon>Sediminicola</taxon>
    </lineage>
</organism>
<proteinExistence type="predicted"/>
<dbReference type="InterPro" id="IPR010272">
    <property type="entry name" value="T6SS_TssF"/>
</dbReference>
<dbReference type="Pfam" id="PF05947">
    <property type="entry name" value="T6SS_TssF"/>
    <property type="match status" value="1"/>
</dbReference>
<comment type="caution">
    <text evidence="2">The sequence shown here is derived from an EMBL/GenBank/DDBJ whole genome shotgun (WGS) entry which is preliminary data.</text>
</comment>
<keyword evidence="1" id="KW-0175">Coiled coil</keyword>
<dbReference type="EMBL" id="JBEWYP010000008">
    <property type="protein sequence ID" value="MET7030319.1"/>
    <property type="molecule type" value="Genomic_DNA"/>
</dbReference>
<protein>
    <submittedName>
        <fullName evidence="2">Type VI secretion system baseplate subunit TssF</fullName>
    </submittedName>
</protein>
<dbReference type="RefSeq" id="WP_354619113.1">
    <property type="nucleotide sequence ID" value="NZ_JBEWYP010000008.1"/>
</dbReference>
<evidence type="ECO:0000256" key="1">
    <source>
        <dbReference type="SAM" id="Coils"/>
    </source>
</evidence>
<evidence type="ECO:0000313" key="3">
    <source>
        <dbReference type="Proteomes" id="UP001549773"/>
    </source>
</evidence>
<keyword evidence="3" id="KW-1185">Reference proteome</keyword>
<gene>
    <name evidence="2" type="ORF">ABXZ32_12995</name>
</gene>
<evidence type="ECO:0000313" key="2">
    <source>
        <dbReference type="EMBL" id="MET7030319.1"/>
    </source>
</evidence>